<reference evidence="1 2" key="1">
    <citation type="submission" date="2021-11" db="EMBL/GenBank/DDBJ databases">
        <title>Draft genome sequence of Actinomycetospora sp. SF1 isolated from the rhizosphere soil.</title>
        <authorList>
            <person name="Duangmal K."/>
            <person name="Chantavorakit T."/>
        </authorList>
    </citation>
    <scope>NUCLEOTIDE SEQUENCE [LARGE SCALE GENOMIC DNA]</scope>
    <source>
        <strain evidence="1 2">TBRC 5722</strain>
    </source>
</reference>
<evidence type="ECO:0000313" key="1">
    <source>
        <dbReference type="EMBL" id="MCD2195806.1"/>
    </source>
</evidence>
<protein>
    <recommendedName>
        <fullName evidence="3">ANTAR domain-containing protein</fullName>
    </recommendedName>
</protein>
<sequence>MSRAVVDTFLDLDSRFVQEQIMSSPADLTSMALPVLARRYDCDLVAAKSILHEWAENTCIDVENVAAWVLWEAPTLESTPAADLVSH</sequence>
<dbReference type="EMBL" id="JAJNDB010000004">
    <property type="protein sequence ID" value="MCD2195806.1"/>
    <property type="molecule type" value="Genomic_DNA"/>
</dbReference>
<proteinExistence type="predicted"/>
<organism evidence="1 2">
    <name type="scientific">Actinomycetospora endophytica</name>
    <dbReference type="NCBI Taxonomy" id="2291215"/>
    <lineage>
        <taxon>Bacteria</taxon>
        <taxon>Bacillati</taxon>
        <taxon>Actinomycetota</taxon>
        <taxon>Actinomycetes</taxon>
        <taxon>Pseudonocardiales</taxon>
        <taxon>Pseudonocardiaceae</taxon>
        <taxon>Actinomycetospora</taxon>
    </lineage>
</organism>
<name>A0ABS8PEG6_9PSEU</name>
<evidence type="ECO:0000313" key="2">
    <source>
        <dbReference type="Proteomes" id="UP001199469"/>
    </source>
</evidence>
<dbReference type="RefSeq" id="WP_230737261.1">
    <property type="nucleotide sequence ID" value="NZ_JAJNDB010000004.1"/>
</dbReference>
<evidence type="ECO:0008006" key="3">
    <source>
        <dbReference type="Google" id="ProtNLM"/>
    </source>
</evidence>
<dbReference type="Proteomes" id="UP001199469">
    <property type="component" value="Unassembled WGS sequence"/>
</dbReference>
<comment type="caution">
    <text evidence="1">The sequence shown here is derived from an EMBL/GenBank/DDBJ whole genome shotgun (WGS) entry which is preliminary data.</text>
</comment>
<accession>A0ABS8PEG6</accession>
<keyword evidence="2" id="KW-1185">Reference proteome</keyword>
<gene>
    <name evidence="1" type="ORF">LQ327_20755</name>
</gene>